<accession>A0ABP9QH09</accession>
<proteinExistence type="predicted"/>
<dbReference type="EMBL" id="BAABLD010000005">
    <property type="protein sequence ID" value="GAA5161770.1"/>
    <property type="molecule type" value="Genomic_DNA"/>
</dbReference>
<organism evidence="3 4">
    <name type="scientific">Viridibacterium curvum</name>
    <dbReference type="NCBI Taxonomy" id="1101404"/>
    <lineage>
        <taxon>Bacteria</taxon>
        <taxon>Pseudomonadati</taxon>
        <taxon>Pseudomonadota</taxon>
        <taxon>Betaproteobacteria</taxon>
        <taxon>Rhodocyclales</taxon>
        <taxon>Rhodocyclaceae</taxon>
        <taxon>Viridibacterium</taxon>
    </lineage>
</organism>
<dbReference type="Pfam" id="PF19922">
    <property type="entry name" value="bpX6"/>
    <property type="match status" value="1"/>
</dbReference>
<feature type="region of interest" description="Disordered" evidence="1">
    <location>
        <begin position="235"/>
        <end position="262"/>
    </location>
</feature>
<keyword evidence="4" id="KW-1185">Reference proteome</keyword>
<name>A0ABP9QH09_9RHOO</name>
<reference evidence="4" key="1">
    <citation type="journal article" date="2019" name="Int. J. Syst. Evol. Microbiol.">
        <title>The Global Catalogue of Microorganisms (GCM) 10K type strain sequencing project: providing services to taxonomists for standard genome sequencing and annotation.</title>
        <authorList>
            <consortium name="The Broad Institute Genomics Platform"/>
            <consortium name="The Broad Institute Genome Sequencing Center for Infectious Disease"/>
            <person name="Wu L."/>
            <person name="Ma J."/>
        </authorList>
    </citation>
    <scope>NUCLEOTIDE SEQUENCE [LARGE SCALE GENOMIC DNA]</scope>
    <source>
        <strain evidence="4">JCM 18715</strain>
    </source>
</reference>
<protein>
    <recommendedName>
        <fullName evidence="2">MoxR-vWA-beta-propeller ternary system domain-containing protein</fullName>
    </recommendedName>
</protein>
<dbReference type="Proteomes" id="UP001500547">
    <property type="component" value="Unassembled WGS sequence"/>
</dbReference>
<sequence>MQAEPVFHASNGASVRRPVLQGRQPVAAIWFPGGLFGITERKLRILDSWRVGARLYAFADGDLLRYASSEEMDTEGMKGWPLRNDDGVLCSAVLEPVETAHLPLADVRLVVGGNIVSLKFSEGKVVDPGEWLHVGDYALIDTYDCRATLPPPEMEVPQGMPDVREVLGPAVPSSSPEREGFLRAMQARGAAGDKGSSSGMAGGGRGGLVSSVLTGLLFGGLAAVLGALGIGGRGGNAQQGSGALKQHAWGDEVAPRQTQRPSQRWRSWLAKLAMTTRLSGLLGRQHAAYLQRMIEMFESGKLDEALRHAIPLGGDTDSLGQAFGTPQARSDLSLSQHLRQAPSVNYGESVDDYLRKLYRQSFQKLDREGRIEEAVFILAELLQSRQEALDYLEKHGRFKQAADLALAWDRPSDVIVRLSCLAGDWRRAIAVARRDGSFANAVLMLEKKYPDPARQLRLAWGETLAAQGRWLEAVDAVWSVDEAREMARQWLLAAEASGGFLAARALVKRAALLPDTLDTYAEYLMALRDEPERSEERAALAEALIAIPAKGRTAGLARVIVNAVLEDQAMETGRLDKKALQRLLDLSGDRVLQSDLPNASLPVAKLKPLASLTRCGEWQAPQAGLRAILDAVPLEAGRYLLALGEAGVVVVGKDGESICRFPVPAEHFVIAGSGQVALALVRRSEVWRVTRLDLSLRSVSDLGVIQCDHHARRFDGSNWSVVQGKSLRVLDTTRSLQSVLWQVNDLPGPVHALFSDGNIEQLLIRGADGACEWWRYTLPERRLAGRDDVRLEPEQWPILGRRFEVTRLSLAEPGDGPVVLSYTSHTGARVLPLPVMEWGEVLNLQVYGDWLAIAMRLQDTAAVWFIHMPDGQCKASVTWPLTNGIGLRVEGSRWLAFDQQGRLFALDTDSCASARIAVQ</sequence>
<dbReference type="RefSeq" id="WP_345531928.1">
    <property type="nucleotide sequence ID" value="NZ_BAABLD010000005.1"/>
</dbReference>
<gene>
    <name evidence="3" type="ORF">GCM10025770_11540</name>
</gene>
<evidence type="ECO:0000259" key="2">
    <source>
        <dbReference type="Pfam" id="PF19922"/>
    </source>
</evidence>
<comment type="caution">
    <text evidence="3">The sequence shown here is derived from an EMBL/GenBank/DDBJ whole genome shotgun (WGS) entry which is preliminary data.</text>
</comment>
<feature type="domain" description="MoxR-vWA-beta-propeller ternary system" evidence="2">
    <location>
        <begin position="15"/>
        <end position="184"/>
    </location>
</feature>
<dbReference type="InterPro" id="IPR045547">
    <property type="entry name" value="bpX6"/>
</dbReference>
<evidence type="ECO:0000256" key="1">
    <source>
        <dbReference type="SAM" id="MobiDB-lite"/>
    </source>
</evidence>
<evidence type="ECO:0000313" key="3">
    <source>
        <dbReference type="EMBL" id="GAA5161770.1"/>
    </source>
</evidence>
<evidence type="ECO:0000313" key="4">
    <source>
        <dbReference type="Proteomes" id="UP001500547"/>
    </source>
</evidence>